<keyword evidence="4" id="KW-1185">Reference proteome</keyword>
<name>A0ABS5RTA0_9HYPH</name>
<dbReference type="EMBL" id="JAFMNX010000001">
    <property type="protein sequence ID" value="MBS9720236.1"/>
    <property type="molecule type" value="Genomic_DNA"/>
</dbReference>
<proteinExistence type="predicted"/>
<gene>
    <name evidence="3" type="ORF">JYU29_05995</name>
</gene>
<dbReference type="InterPro" id="IPR054612">
    <property type="entry name" value="Phage_capsid-like_C"/>
</dbReference>
<dbReference type="RefSeq" id="WP_213983787.1">
    <property type="nucleotide sequence ID" value="NZ_JAFMNX010000001.1"/>
</dbReference>
<dbReference type="Gene3D" id="3.30.2400.10">
    <property type="entry name" value="Major capsid protein gp5"/>
    <property type="match status" value="1"/>
</dbReference>
<dbReference type="NCBIfam" id="TIGR01554">
    <property type="entry name" value="major_cap_HK97"/>
    <property type="match status" value="1"/>
</dbReference>
<sequence length="402" mass="43510">MTLHRKSIAVQAAALHLVGSAIRTKDDGGNPLETLSRKFGDHAAKTLEKLGATNDEIKALRLKQEEHDAHLLELGQKMARGSAGGTSEPDTIGKQFVENPDLKAFADRQGVRGRFDMQVKATITTATGSAGALTTPYRDELVTQPQRRLTIRDLMPVVNVSTGVVEYPRVVNRPTAAGMVAEAALKPESELTLELIQTSMKVIAHWIPASRQILDDAPQLRGVIDTELLYGLKLKEEEQLLNGSGTGQNLNGMVTQATAYVAPITIASPNMLDVIGLGILQTALTDLEPDGVVVSSADWMRMRLLKDADGHYLLGAPGQNVAQVLFGLPVVHTPAMSVDKFLVGAFQAAGTIYDRWQARIEVSTEHADFFVRNMVAILCEERIGLAIKRAKALTYGDFGNEA</sequence>
<evidence type="ECO:0000259" key="2">
    <source>
        <dbReference type="Pfam" id="PF05065"/>
    </source>
</evidence>
<protein>
    <submittedName>
        <fullName evidence="3">Phage major capsid protein</fullName>
    </submittedName>
</protein>
<dbReference type="Proteomes" id="UP001297272">
    <property type="component" value="Unassembled WGS sequence"/>
</dbReference>
<feature type="domain" description="Phage capsid-like C-terminal" evidence="2">
    <location>
        <begin position="137"/>
        <end position="398"/>
    </location>
</feature>
<dbReference type="InterPro" id="IPR024455">
    <property type="entry name" value="Phage_capsid"/>
</dbReference>
<dbReference type="SUPFAM" id="SSF56563">
    <property type="entry name" value="Major capsid protein gp5"/>
    <property type="match status" value="1"/>
</dbReference>
<evidence type="ECO:0000256" key="1">
    <source>
        <dbReference type="ARBA" id="ARBA00004328"/>
    </source>
</evidence>
<dbReference type="Pfam" id="PF05065">
    <property type="entry name" value="Phage_capsid"/>
    <property type="match status" value="1"/>
</dbReference>
<evidence type="ECO:0000313" key="3">
    <source>
        <dbReference type="EMBL" id="MBS9720236.1"/>
    </source>
</evidence>
<evidence type="ECO:0000313" key="4">
    <source>
        <dbReference type="Proteomes" id="UP001297272"/>
    </source>
</evidence>
<organism evidence="3 4">
    <name type="scientific">Tianweitania aestuarii</name>
    <dbReference type="NCBI Taxonomy" id="2814886"/>
    <lineage>
        <taxon>Bacteria</taxon>
        <taxon>Pseudomonadati</taxon>
        <taxon>Pseudomonadota</taxon>
        <taxon>Alphaproteobacteria</taxon>
        <taxon>Hyphomicrobiales</taxon>
        <taxon>Phyllobacteriaceae</taxon>
        <taxon>Tianweitania</taxon>
    </lineage>
</organism>
<comment type="caution">
    <text evidence="3">The sequence shown here is derived from an EMBL/GenBank/DDBJ whole genome shotgun (WGS) entry which is preliminary data.</text>
</comment>
<accession>A0ABS5RTA0</accession>
<comment type="subcellular location">
    <subcellularLocation>
        <location evidence="1">Virion</location>
    </subcellularLocation>
</comment>
<reference evidence="3 4" key="1">
    <citation type="submission" date="2021-03" db="EMBL/GenBank/DDBJ databases">
        <title>Tianweitania aestuarii sp. nov., isolated from a tidal flat.</title>
        <authorList>
            <person name="Park S."/>
            <person name="Yoon J.-H."/>
        </authorList>
    </citation>
    <scope>NUCLEOTIDE SEQUENCE [LARGE SCALE GENOMIC DNA]</scope>
    <source>
        <strain evidence="3 4">BSSL-BM11</strain>
    </source>
</reference>
<dbReference type="Gene3D" id="3.30.2320.10">
    <property type="entry name" value="hypothetical protein PF0899 domain"/>
    <property type="match status" value="1"/>
</dbReference>